<reference evidence="1 2" key="1">
    <citation type="journal article" date="2021" name="Appl. Environ. Microbiol.">
        <title>Genetic linkage and physical mapping for an oyster mushroom Pleurotus cornucopiae and QTL analysis for the trait cap color.</title>
        <authorList>
            <person name="Zhang Y."/>
            <person name="Gao W."/>
            <person name="Sonnenberg A."/>
            <person name="Chen Q."/>
            <person name="Zhang J."/>
            <person name="Huang C."/>
        </authorList>
    </citation>
    <scope>NUCLEOTIDE SEQUENCE [LARGE SCALE GENOMIC DNA]</scope>
    <source>
        <strain evidence="1">CCMSSC00406</strain>
    </source>
</reference>
<dbReference type="EMBL" id="WQMT02000006">
    <property type="protein sequence ID" value="KAG9221807.1"/>
    <property type="molecule type" value="Genomic_DNA"/>
</dbReference>
<accession>A0ACB7IUE1</accession>
<dbReference type="Proteomes" id="UP000824881">
    <property type="component" value="Unassembled WGS sequence"/>
</dbReference>
<evidence type="ECO:0000313" key="1">
    <source>
        <dbReference type="EMBL" id="KAG9221807.1"/>
    </source>
</evidence>
<name>A0ACB7IUE1_PLECO</name>
<keyword evidence="2" id="KW-1185">Reference proteome</keyword>
<gene>
    <name evidence="1" type="ORF">CCMSSC00406_0006750</name>
</gene>
<proteinExistence type="predicted"/>
<organism evidence="1 2">
    <name type="scientific">Pleurotus cornucopiae</name>
    <name type="common">Cornucopia mushroom</name>
    <dbReference type="NCBI Taxonomy" id="5321"/>
    <lineage>
        <taxon>Eukaryota</taxon>
        <taxon>Fungi</taxon>
        <taxon>Dikarya</taxon>
        <taxon>Basidiomycota</taxon>
        <taxon>Agaricomycotina</taxon>
        <taxon>Agaricomycetes</taxon>
        <taxon>Agaricomycetidae</taxon>
        <taxon>Agaricales</taxon>
        <taxon>Pleurotineae</taxon>
        <taxon>Pleurotaceae</taxon>
        <taxon>Pleurotus</taxon>
    </lineage>
</organism>
<sequence>MPILAAVALASKPVSSASVVVAPVLAIGTNLEFLEKIEQGYTKDAWCKKLLDKGIGVAGVSKWNGLLYVADHLVVPRVTDVRKSLFQMAHDCLSHFGSAKSYAALQKTFYWPHMCRNLEESYIPGCVDCQHNKSPTSKPVGPLHSLDVPDGRFQNITLDFVGPLPEDDGYNYLLTITDRLDADIRLIPCRTDLSAERAASLFFNHWYCKNGLPKEIISDRNKLFVSQFWSALHKLTGVKLKLSSLLHPQTDGSSEQTNKTVIQSLCYFVDCNQKGWVKALL</sequence>
<protein>
    <submittedName>
        <fullName evidence="1">Uncharacterized protein</fullName>
    </submittedName>
</protein>
<evidence type="ECO:0000313" key="2">
    <source>
        <dbReference type="Proteomes" id="UP000824881"/>
    </source>
</evidence>
<comment type="caution">
    <text evidence="1">The sequence shown here is derived from an EMBL/GenBank/DDBJ whole genome shotgun (WGS) entry which is preliminary data.</text>
</comment>